<dbReference type="EMBL" id="JBCAWK010000005">
    <property type="protein sequence ID" value="KAK8858617.1"/>
    <property type="molecule type" value="Genomic_DNA"/>
</dbReference>
<dbReference type="Proteomes" id="UP001388673">
    <property type="component" value="Unassembled WGS sequence"/>
</dbReference>
<feature type="compositionally biased region" description="Basic and acidic residues" evidence="1">
    <location>
        <begin position="205"/>
        <end position="216"/>
    </location>
</feature>
<gene>
    <name evidence="2" type="ORF">IAR55_002846</name>
</gene>
<feature type="compositionally biased region" description="Basic and acidic residues" evidence="1">
    <location>
        <begin position="30"/>
        <end position="40"/>
    </location>
</feature>
<keyword evidence="3" id="KW-1185">Reference proteome</keyword>
<reference evidence="2 3" key="1">
    <citation type="journal article" date="2024" name="bioRxiv">
        <title>Comparative genomics of Cryptococcus and Kwoniella reveals pathogenesis evolution and contrasting karyotype dynamics via intercentromeric recombination or chromosome fusion.</title>
        <authorList>
            <person name="Coelho M.A."/>
            <person name="David-Palma M."/>
            <person name="Shea T."/>
            <person name="Bowers K."/>
            <person name="McGinley-Smith S."/>
            <person name="Mohammad A.W."/>
            <person name="Gnirke A."/>
            <person name="Yurkov A.M."/>
            <person name="Nowrousian M."/>
            <person name="Sun S."/>
            <person name="Cuomo C.A."/>
            <person name="Heitman J."/>
        </authorList>
    </citation>
    <scope>NUCLEOTIDE SEQUENCE [LARGE SCALE GENOMIC DNA]</scope>
    <source>
        <strain evidence="2 3">CBS 13917</strain>
    </source>
</reference>
<feature type="region of interest" description="Disordered" evidence="1">
    <location>
        <begin position="402"/>
        <end position="470"/>
    </location>
</feature>
<feature type="region of interest" description="Disordered" evidence="1">
    <location>
        <begin position="544"/>
        <end position="575"/>
    </location>
</feature>
<feature type="region of interest" description="Disordered" evidence="1">
    <location>
        <begin position="253"/>
        <end position="339"/>
    </location>
</feature>
<feature type="compositionally biased region" description="Polar residues" evidence="1">
    <location>
        <begin position="224"/>
        <end position="238"/>
    </location>
</feature>
<dbReference type="KEGG" id="kne:92180104"/>
<dbReference type="AlphaFoldDB" id="A0AAW0Z045"/>
<sequence>MHRHSSLGSPGLRSARNTQEEDVSSHLPRAKYEASTDHSDGAWATGITTMAVVKRERGQHPPQITPWADPVLDDEHHSMTPAGEKKETLFFSASPSPPLVAQPLFGSEVEIAWTARSDGRLALYDGAKRSALSQPETLLSKDESNHAMLDSEIDFPDVEIDEDAAARFLVELDRNPYLSKVDVLSHEQIASESLCSGLTASDPCHKIPSEGDKETPGIRANIADDSTSTSDTGKGGQTLNDVHLLHAQTTRKLDFLQSARDQPDMKRRPGATPLTYSASIAKQPANVQTNIRLKSPDPAPKGSPDRPVGQVKTTQPKSQAPTVSDPNPNPTTKSDYVRPRWRNIQDFEAEQAAGASKEKAKKKLGIAKKCKQPFKVEEDIDELRDDDDTYVLPKSIIHEEKLAEIQQSRDQTASPSYRPKQPTGAHQDAVVSSVRSSGALAQSEGKQKPKGQAERYVGGPQPDDGMRPQKDVHARTLPELASILSQFQPAPTQSPDSMIEKRTFSGHQRVSGITIDTRIVKKQKIDRKPDGTRGASEKLIVQDPAGPVQRKTMTPYTQAKVKKERTGGYADKQRPLDPITILSAASLNKFSDPAHLSKHPQGPSREDVAGEQDGNPRTTPLEVEGNVIDWIKDPDIANPAWYIEAATVSPRTLSALTIFMQDDLTCNLSLVLALRQQGLHFIQLPSLYQNVDIVLSPNVAVIFYDLLSLPEKEEALVKKINCASAFYSQVILCFVISPSEISITGQSHSGSNEKFGPLNPKVRTALHQVKRLYPIRSANSRDVFGEVQVVYSHCGSEEVVKVLRWLLSEEKESMKGRLDPQFYKDLYEDHRWLAEDQSASLHLTKEELDLRELCRTYGLNLFQAWYALWRFGSVSQILAMSHGQRMKRLAPIFGDRVIVSVSLMPDGV</sequence>
<evidence type="ECO:0000313" key="3">
    <source>
        <dbReference type="Proteomes" id="UP001388673"/>
    </source>
</evidence>
<feature type="region of interest" description="Disordered" evidence="1">
    <location>
        <begin position="1"/>
        <end position="43"/>
    </location>
</feature>
<feature type="compositionally biased region" description="Polar residues" evidence="1">
    <location>
        <begin position="274"/>
        <end position="292"/>
    </location>
</feature>
<comment type="caution">
    <text evidence="2">The sequence shown here is derived from an EMBL/GenBank/DDBJ whole genome shotgun (WGS) entry which is preliminary data.</text>
</comment>
<feature type="region of interest" description="Disordered" evidence="1">
    <location>
        <begin position="205"/>
        <end position="238"/>
    </location>
</feature>
<accession>A0AAW0Z045</accession>
<feature type="region of interest" description="Disordered" evidence="1">
    <location>
        <begin position="592"/>
        <end position="622"/>
    </location>
</feature>
<dbReference type="GeneID" id="92180104"/>
<organism evidence="2 3">
    <name type="scientific">Kwoniella newhampshirensis</name>
    <dbReference type="NCBI Taxonomy" id="1651941"/>
    <lineage>
        <taxon>Eukaryota</taxon>
        <taxon>Fungi</taxon>
        <taxon>Dikarya</taxon>
        <taxon>Basidiomycota</taxon>
        <taxon>Agaricomycotina</taxon>
        <taxon>Tremellomycetes</taxon>
        <taxon>Tremellales</taxon>
        <taxon>Cryptococcaceae</taxon>
        <taxon>Kwoniella</taxon>
    </lineage>
</organism>
<proteinExistence type="predicted"/>
<evidence type="ECO:0000256" key="1">
    <source>
        <dbReference type="SAM" id="MobiDB-lite"/>
    </source>
</evidence>
<feature type="compositionally biased region" description="Polar residues" evidence="1">
    <location>
        <begin position="405"/>
        <end position="415"/>
    </location>
</feature>
<evidence type="ECO:0000313" key="2">
    <source>
        <dbReference type="EMBL" id="KAK8858617.1"/>
    </source>
</evidence>
<protein>
    <submittedName>
        <fullName evidence="2">Uncharacterized protein</fullName>
    </submittedName>
</protein>
<feature type="compositionally biased region" description="Polar residues" evidence="1">
    <location>
        <begin position="311"/>
        <end position="334"/>
    </location>
</feature>
<dbReference type="RefSeq" id="XP_066803458.1">
    <property type="nucleotide sequence ID" value="XM_066945957.1"/>
</dbReference>
<name>A0AAW0Z045_9TREE</name>